<dbReference type="PANTHER" id="PTHR15822">
    <property type="entry name" value="TRAF AND TNF RECEPTOR-ASSOCIATED PROTEIN"/>
    <property type="match status" value="1"/>
</dbReference>
<evidence type="ECO:0000256" key="1">
    <source>
        <dbReference type="ARBA" id="ARBA00022801"/>
    </source>
</evidence>
<reference evidence="3 4" key="1">
    <citation type="submission" date="2023-07" db="EMBL/GenBank/DDBJ databases">
        <title>Genomic Encyclopedia of Type Strains, Phase IV (KMG-IV): sequencing the most valuable type-strain genomes for metagenomic binning, comparative biology and taxonomic classification.</title>
        <authorList>
            <person name="Goeker M."/>
        </authorList>
    </citation>
    <scope>NUCLEOTIDE SEQUENCE [LARGE SCALE GENOMIC DNA]</scope>
    <source>
        <strain evidence="3 4">DSM 20694</strain>
    </source>
</reference>
<sequence length="264" mass="30805">MKLLTLNCHSWQEDNQLDKIKYLAKTIVKNNYDVIALQEVSQSIDSKIVFDNIKEDNYALVLINEIKNLGGFNYNFSWDFSHIGYGKYEEGLAILSKHEIINKESFFISKSKDINFWKTRKIVKGTIKYNNENIDIYSCHLGWWNDKEEDFIYQGKNLYKKICESNNLAFVMGDFNNDALVRNEGYDFIKDMGLYDTYNLAAKKGSEYTVTEKIDGWEENKEKMRLDIIFTNKLLDVSRSSVIFNGVNEAIVSDHYGVEIIVEH</sequence>
<evidence type="ECO:0000313" key="3">
    <source>
        <dbReference type="EMBL" id="MDQ0149457.1"/>
    </source>
</evidence>
<feature type="domain" description="Endonuclease/exonuclease/phosphatase" evidence="2">
    <location>
        <begin position="18"/>
        <end position="255"/>
    </location>
</feature>
<dbReference type="Pfam" id="PF03372">
    <property type="entry name" value="Exo_endo_phos"/>
    <property type="match status" value="1"/>
</dbReference>
<evidence type="ECO:0000259" key="2">
    <source>
        <dbReference type="Pfam" id="PF03372"/>
    </source>
</evidence>
<keyword evidence="4" id="KW-1185">Reference proteome</keyword>
<evidence type="ECO:0000313" key="4">
    <source>
        <dbReference type="Proteomes" id="UP001228504"/>
    </source>
</evidence>
<organism evidence="3 4">
    <name type="scientific">Eubacterium multiforme</name>
    <dbReference type="NCBI Taxonomy" id="83339"/>
    <lineage>
        <taxon>Bacteria</taxon>
        <taxon>Bacillati</taxon>
        <taxon>Bacillota</taxon>
        <taxon>Clostridia</taxon>
        <taxon>Eubacteriales</taxon>
        <taxon>Eubacteriaceae</taxon>
        <taxon>Eubacterium</taxon>
    </lineage>
</organism>
<dbReference type="InterPro" id="IPR036691">
    <property type="entry name" value="Endo/exonu/phosph_ase_sf"/>
</dbReference>
<dbReference type="EC" id="3.1.3.90" evidence="3"/>
<dbReference type="PANTHER" id="PTHR15822:SF23">
    <property type="entry name" value="ENDONUCLEASE_EXONUCLEASE_PHOSPHATASE FAMILY PROTEIN"/>
    <property type="match status" value="1"/>
</dbReference>
<dbReference type="RefSeq" id="WP_307484938.1">
    <property type="nucleotide sequence ID" value="NZ_JAUSUF010000003.1"/>
</dbReference>
<dbReference type="EMBL" id="JAUSUF010000003">
    <property type="protein sequence ID" value="MDQ0149457.1"/>
    <property type="molecule type" value="Genomic_DNA"/>
</dbReference>
<dbReference type="InterPro" id="IPR005135">
    <property type="entry name" value="Endo/exonuclease/phosphatase"/>
</dbReference>
<accession>A0ABT9UT06</accession>
<name>A0ABT9UT06_9FIRM</name>
<dbReference type="CDD" id="cd09079">
    <property type="entry name" value="RgfB-like"/>
    <property type="match status" value="1"/>
</dbReference>
<dbReference type="GO" id="GO:0016787">
    <property type="term" value="F:hydrolase activity"/>
    <property type="evidence" value="ECO:0007669"/>
    <property type="project" value="UniProtKB-KW"/>
</dbReference>
<gene>
    <name evidence="3" type="ORF">J2S18_001387</name>
</gene>
<dbReference type="Gene3D" id="3.60.10.10">
    <property type="entry name" value="Endonuclease/exonuclease/phosphatase"/>
    <property type="match status" value="1"/>
</dbReference>
<dbReference type="Proteomes" id="UP001228504">
    <property type="component" value="Unassembled WGS sequence"/>
</dbReference>
<proteinExistence type="predicted"/>
<keyword evidence="1 3" id="KW-0378">Hydrolase</keyword>
<dbReference type="SUPFAM" id="SSF56219">
    <property type="entry name" value="DNase I-like"/>
    <property type="match status" value="1"/>
</dbReference>
<comment type="caution">
    <text evidence="3">The sequence shown here is derived from an EMBL/GenBank/DDBJ whole genome shotgun (WGS) entry which is preliminary data.</text>
</comment>
<protein>
    <submittedName>
        <fullName evidence="3">Maltose 6'-phosphate phosphatase</fullName>
        <ecNumber evidence="3">3.1.3.90</ecNumber>
    </submittedName>
</protein>
<dbReference type="InterPro" id="IPR051547">
    <property type="entry name" value="TDP2-like"/>
</dbReference>